<comment type="caution">
    <text evidence="1">The sequence shown here is derived from an EMBL/GenBank/DDBJ whole genome shotgun (WGS) entry which is preliminary data.</text>
</comment>
<keyword evidence="2" id="KW-1185">Reference proteome</keyword>
<gene>
    <name evidence="1" type="ORF">GCM10022386_09460</name>
</gene>
<dbReference type="EMBL" id="BAABCR010000013">
    <property type="protein sequence ID" value="GAA4027969.1"/>
    <property type="molecule type" value="Genomic_DNA"/>
</dbReference>
<dbReference type="RefSeq" id="WP_324690554.1">
    <property type="nucleotide sequence ID" value="NZ_BAABCR010000013.1"/>
</dbReference>
<accession>A0ABP7TLF4</accession>
<evidence type="ECO:0000313" key="2">
    <source>
        <dbReference type="Proteomes" id="UP001500968"/>
    </source>
</evidence>
<proteinExistence type="predicted"/>
<dbReference type="Proteomes" id="UP001500968">
    <property type="component" value="Unassembled WGS sequence"/>
</dbReference>
<reference evidence="2" key="1">
    <citation type="journal article" date="2019" name="Int. J. Syst. Evol. Microbiol.">
        <title>The Global Catalogue of Microorganisms (GCM) 10K type strain sequencing project: providing services to taxonomists for standard genome sequencing and annotation.</title>
        <authorList>
            <consortium name="The Broad Institute Genomics Platform"/>
            <consortium name="The Broad Institute Genome Sequencing Center for Infectious Disease"/>
            <person name="Wu L."/>
            <person name="Ma J."/>
        </authorList>
    </citation>
    <scope>NUCLEOTIDE SEQUENCE [LARGE SCALE GENOMIC DNA]</scope>
    <source>
        <strain evidence="2">JCM 17064</strain>
    </source>
</reference>
<protein>
    <submittedName>
        <fullName evidence="1">Uncharacterized protein</fullName>
    </submittedName>
</protein>
<organism evidence="1 2">
    <name type="scientific">Flavobacterium cheonhonense</name>
    <dbReference type="NCBI Taxonomy" id="706185"/>
    <lineage>
        <taxon>Bacteria</taxon>
        <taxon>Pseudomonadati</taxon>
        <taxon>Bacteroidota</taxon>
        <taxon>Flavobacteriia</taxon>
        <taxon>Flavobacteriales</taxon>
        <taxon>Flavobacteriaceae</taxon>
        <taxon>Flavobacterium</taxon>
    </lineage>
</organism>
<sequence>MELRFNINQTIETELYYGLYTIYILGGHHVKTNPDFFMQIENITTGEDIELTEKWPKARDFKNGKKAVKFYEFQINEYGKFKITAHNYEDIIIKDSILEVFDLFPFSILNRLNSVILGRSQKSKNINEIEILIR</sequence>
<evidence type="ECO:0000313" key="1">
    <source>
        <dbReference type="EMBL" id="GAA4027969.1"/>
    </source>
</evidence>
<name>A0ABP7TLF4_9FLAO</name>